<proteinExistence type="predicted"/>
<accession>A0ABW7ML35</accession>
<keyword evidence="2" id="KW-1185">Reference proteome</keyword>
<reference evidence="1 2" key="1">
    <citation type="submission" date="2024-02" db="EMBL/GenBank/DDBJ databases">
        <title>A Gaetbulibacter species isolated from tidal flats and genomic insights of their niches.</title>
        <authorList>
            <person name="Ye Y."/>
        </authorList>
    </citation>
    <scope>NUCLEOTIDE SEQUENCE [LARGE SCALE GENOMIC DNA]</scope>
    <source>
        <strain evidence="1 2">KEM-8</strain>
    </source>
</reference>
<evidence type="ECO:0000313" key="2">
    <source>
        <dbReference type="Proteomes" id="UP001610104"/>
    </source>
</evidence>
<gene>
    <name evidence="1" type="ORF">V8G56_02150</name>
</gene>
<dbReference type="EMBL" id="JBAWKC010000001">
    <property type="protein sequence ID" value="MFH6767523.1"/>
    <property type="molecule type" value="Genomic_DNA"/>
</dbReference>
<dbReference type="RefSeq" id="WP_395436820.1">
    <property type="nucleotide sequence ID" value="NZ_JBAWKC010000001.1"/>
</dbReference>
<protein>
    <submittedName>
        <fullName evidence="1">Uncharacterized protein</fullName>
    </submittedName>
</protein>
<sequence length="150" mass="17889">MIKELKYNDEIILQVKVELTKDIMSFDGIEPGKCTNNAKLIVENNPELDIIYVEGVVIYYYDDNDFYADIHAWNKFNDYYFDSTLETLDVYLREHEREDLILRREYFPYRELDVSDLEYNNDKSIVKFSNESSGFMNAMLKKYPNSKAKD</sequence>
<name>A0ABW7ML35_9FLAO</name>
<organism evidence="1 2">
    <name type="scientific">Gaetbulibacter aquiaggeris</name>
    <dbReference type="NCBI Taxonomy" id="1735373"/>
    <lineage>
        <taxon>Bacteria</taxon>
        <taxon>Pseudomonadati</taxon>
        <taxon>Bacteroidota</taxon>
        <taxon>Flavobacteriia</taxon>
        <taxon>Flavobacteriales</taxon>
        <taxon>Flavobacteriaceae</taxon>
        <taxon>Gaetbulibacter</taxon>
    </lineage>
</organism>
<evidence type="ECO:0000313" key="1">
    <source>
        <dbReference type="EMBL" id="MFH6767523.1"/>
    </source>
</evidence>
<dbReference type="Proteomes" id="UP001610104">
    <property type="component" value="Unassembled WGS sequence"/>
</dbReference>
<comment type="caution">
    <text evidence="1">The sequence shown here is derived from an EMBL/GenBank/DDBJ whole genome shotgun (WGS) entry which is preliminary data.</text>
</comment>